<evidence type="ECO:0000313" key="5">
    <source>
        <dbReference type="Proteomes" id="UP000246085"/>
    </source>
</evidence>
<organism evidence="4 5">
    <name type="scientific">Bradyrhizobium vignae</name>
    <dbReference type="NCBI Taxonomy" id="1549949"/>
    <lineage>
        <taxon>Bacteria</taxon>
        <taxon>Pseudomonadati</taxon>
        <taxon>Pseudomonadota</taxon>
        <taxon>Alphaproteobacteria</taxon>
        <taxon>Hyphomicrobiales</taxon>
        <taxon>Nitrobacteraceae</taxon>
        <taxon>Bradyrhizobium</taxon>
    </lineage>
</organism>
<dbReference type="EMBL" id="LS398110">
    <property type="protein sequence ID" value="SPP93017.1"/>
    <property type="molecule type" value="Genomic_DNA"/>
</dbReference>
<dbReference type="InterPro" id="IPR002397">
    <property type="entry name" value="Cyt_P450_B"/>
</dbReference>
<evidence type="ECO:0000256" key="3">
    <source>
        <dbReference type="RuleBase" id="RU000461"/>
    </source>
</evidence>
<dbReference type="GO" id="GO:0020037">
    <property type="term" value="F:heme binding"/>
    <property type="evidence" value="ECO:0007669"/>
    <property type="project" value="InterPro"/>
</dbReference>
<dbReference type="RefSeq" id="WP_197711532.1">
    <property type="nucleotide sequence ID" value="NZ_LS398110.1"/>
</dbReference>
<comment type="cofactor">
    <cofactor evidence="1">
        <name>heme</name>
        <dbReference type="ChEBI" id="CHEBI:30413"/>
    </cofactor>
</comment>
<dbReference type="Proteomes" id="UP000246085">
    <property type="component" value="Chromosome BRAD3257"/>
</dbReference>
<keyword evidence="3" id="KW-0560">Oxidoreductase</keyword>
<dbReference type="InterPro" id="IPR017972">
    <property type="entry name" value="Cyt_P450_CS"/>
</dbReference>
<keyword evidence="3" id="KW-0503">Monooxygenase</keyword>
<protein>
    <submittedName>
        <fullName evidence="4">Cytochrome P450</fullName>
    </submittedName>
</protein>
<reference evidence="4 5" key="1">
    <citation type="submission" date="2018-03" db="EMBL/GenBank/DDBJ databases">
        <authorList>
            <person name="Gully D."/>
        </authorList>
    </citation>
    <scope>NUCLEOTIDE SEQUENCE [LARGE SCALE GENOMIC DNA]</scope>
    <source>
        <strain evidence="4">ORS3257</strain>
    </source>
</reference>
<proteinExistence type="inferred from homology"/>
<name>A0A2U3PV17_9BRAD</name>
<dbReference type="PANTHER" id="PTHR46696:SF1">
    <property type="entry name" value="CYTOCHROME P450 YJIB-RELATED"/>
    <property type="match status" value="1"/>
</dbReference>
<dbReference type="PROSITE" id="PS00086">
    <property type="entry name" value="CYTOCHROME_P450"/>
    <property type="match status" value="1"/>
</dbReference>
<dbReference type="PRINTS" id="PR00359">
    <property type="entry name" value="BP450"/>
</dbReference>
<accession>A0A2U3PV17</accession>
<evidence type="ECO:0000256" key="1">
    <source>
        <dbReference type="ARBA" id="ARBA00001971"/>
    </source>
</evidence>
<dbReference type="GO" id="GO:0016705">
    <property type="term" value="F:oxidoreductase activity, acting on paired donors, with incorporation or reduction of molecular oxygen"/>
    <property type="evidence" value="ECO:0007669"/>
    <property type="project" value="InterPro"/>
</dbReference>
<dbReference type="KEGG" id="bvz:BRAD3257_1908"/>
<dbReference type="SUPFAM" id="SSF48264">
    <property type="entry name" value="Cytochrome P450"/>
    <property type="match status" value="1"/>
</dbReference>
<dbReference type="GO" id="GO:0004497">
    <property type="term" value="F:monooxygenase activity"/>
    <property type="evidence" value="ECO:0007669"/>
    <property type="project" value="UniProtKB-KW"/>
</dbReference>
<dbReference type="InterPro" id="IPR036396">
    <property type="entry name" value="Cyt_P450_sf"/>
</dbReference>
<comment type="similarity">
    <text evidence="2 3">Belongs to the cytochrome P450 family.</text>
</comment>
<dbReference type="InterPro" id="IPR001128">
    <property type="entry name" value="Cyt_P450"/>
</dbReference>
<dbReference type="GO" id="GO:0005506">
    <property type="term" value="F:iron ion binding"/>
    <property type="evidence" value="ECO:0007669"/>
    <property type="project" value="InterPro"/>
</dbReference>
<sequence>MSIAMKVRPADAAAEIAATPLEQLNPARKDRFRNGTHWLVFERLRREDPVHFTPVSEFGPYWSITKWNDILAVDTNHEAFSSAEGIVLTPLADIEERERVMGKRPKGDIGFITMDEPEHAPARKAVTPAMAPANLQTMVGQVRERAGQILDSLPIGSEFDWVDLVSKELTAMTLATLFDFPFEQRRKLTHWSDILTSPPGYGPVKSWEQKGRETFECFGAFQELWNQRRNGEPRNDMISMLAHNPATRGMSVESYQGNVVLLIIGGNDTTRNTISASVLQLNKCPEQYAKLRANPGLVLSMVSETIRWQAPLAHMARTATRDVEVGGKTIRKGDRLAMWYISGNRDEEIIDRANEFIIDRERPHQHMSFGFGIHRCVGNRVAEMQLTIIWEEILKRFPEIKVVAEPERNFSSFVHGIERLPVIIPYRI</sequence>
<dbReference type="PRINTS" id="PR00385">
    <property type="entry name" value="P450"/>
</dbReference>
<evidence type="ECO:0000313" key="4">
    <source>
        <dbReference type="EMBL" id="SPP93017.1"/>
    </source>
</evidence>
<keyword evidence="3" id="KW-0408">Iron</keyword>
<keyword evidence="3" id="KW-0479">Metal-binding</keyword>
<dbReference type="AlphaFoldDB" id="A0A2U3PV17"/>
<keyword evidence="3" id="KW-0349">Heme</keyword>
<dbReference type="Gene3D" id="1.10.630.10">
    <property type="entry name" value="Cytochrome P450"/>
    <property type="match status" value="1"/>
</dbReference>
<dbReference type="Pfam" id="PF00067">
    <property type="entry name" value="p450"/>
    <property type="match status" value="1"/>
</dbReference>
<dbReference type="CDD" id="cd11033">
    <property type="entry name" value="CYP142-like"/>
    <property type="match status" value="1"/>
</dbReference>
<evidence type="ECO:0000256" key="2">
    <source>
        <dbReference type="ARBA" id="ARBA00010617"/>
    </source>
</evidence>
<dbReference type="PANTHER" id="PTHR46696">
    <property type="entry name" value="P450, PUTATIVE (EUROFUNG)-RELATED"/>
    <property type="match status" value="1"/>
</dbReference>
<gene>
    <name evidence="4" type="ORF">BRAD3257_1908</name>
</gene>